<dbReference type="SMART" id="SM00563">
    <property type="entry name" value="PlsC"/>
    <property type="match status" value="1"/>
</dbReference>
<dbReference type="GO" id="GO:0012505">
    <property type="term" value="C:endomembrane system"/>
    <property type="evidence" value="ECO:0007669"/>
    <property type="project" value="TreeGrafter"/>
</dbReference>
<dbReference type="GO" id="GO:0003841">
    <property type="term" value="F:1-acylglycerol-3-phosphate O-acyltransferase activity"/>
    <property type="evidence" value="ECO:0007669"/>
    <property type="project" value="TreeGrafter"/>
</dbReference>
<comment type="similarity">
    <text evidence="1">Belongs to the 1-acyl-sn-glycerol-3-phosphate acyltransferase family.</text>
</comment>
<feature type="domain" description="Phospholipid/glycerol acyltransferase" evidence="5">
    <location>
        <begin position="94"/>
        <end position="216"/>
    </location>
</feature>
<dbReference type="PANTHER" id="PTHR10983">
    <property type="entry name" value="1-ACYLGLYCEROL-3-PHOSPHATE ACYLTRANSFERASE-RELATED"/>
    <property type="match status" value="1"/>
</dbReference>
<evidence type="ECO:0000313" key="6">
    <source>
        <dbReference type="EMBL" id="KAF2232268.1"/>
    </source>
</evidence>
<evidence type="ECO:0000256" key="3">
    <source>
        <dbReference type="ARBA" id="ARBA00023315"/>
    </source>
</evidence>
<gene>
    <name evidence="6" type="ORF">EV356DRAFT_488785</name>
</gene>
<dbReference type="Proteomes" id="UP000800092">
    <property type="component" value="Unassembled WGS sequence"/>
</dbReference>
<proteinExistence type="inferred from homology"/>
<keyword evidence="2" id="KW-0808">Transferase</keyword>
<keyword evidence="7" id="KW-1185">Reference proteome</keyword>
<name>A0A6A6H363_VIRVR</name>
<dbReference type="InterPro" id="IPR002123">
    <property type="entry name" value="Plipid/glycerol_acylTrfase"/>
</dbReference>
<dbReference type="OrthoDB" id="189226at2759"/>
<dbReference type="AlphaFoldDB" id="A0A6A6H363"/>
<dbReference type="InterPro" id="IPR032098">
    <property type="entry name" value="Acyltransf_C"/>
</dbReference>
<sequence length="327" mass="37631">MSSSPGRDRAGLLSKLYITLRGIAIISPWLARLFAADIALSLLLPISVAAPTSTYDIASFIAESVWKGVQRIFTHFNGAQITVSGAQLPRGESAIVVSNHVQWVDFYLIQALALKAGMLGRCRWFAKQQLRWVPFLGWGLWAMGMPLVSRKWTSDQKELERVFQGVKRNSWPIWLISYSEATRYTRAKYAETVTWCKANDRPIPRHTLYPRTRGFIATINQLRHTSHVRAVYDVTIAYAQGNSFMGTPSFWQTISMPRLSDTWKFHVHVERYLLTDLPENDEELAKWLETRWIEKGERLESLRDTLARGQPWPPHELGNHEEMFNKE</sequence>
<dbReference type="Pfam" id="PF16076">
    <property type="entry name" value="Acyltransf_C"/>
    <property type="match status" value="1"/>
</dbReference>
<dbReference type="PANTHER" id="PTHR10983:SF24">
    <property type="entry name" value="1-ACYLGLYCEROL-3-PHOSPHATE O-ACYLTRANSFERASE 3, ISOFORM E-RELATED"/>
    <property type="match status" value="1"/>
</dbReference>
<reference evidence="6" key="1">
    <citation type="journal article" date="2020" name="Stud. Mycol.">
        <title>101 Dothideomycetes genomes: a test case for predicting lifestyles and emergence of pathogens.</title>
        <authorList>
            <person name="Haridas S."/>
            <person name="Albert R."/>
            <person name="Binder M."/>
            <person name="Bloem J."/>
            <person name="Labutti K."/>
            <person name="Salamov A."/>
            <person name="Andreopoulos B."/>
            <person name="Baker S."/>
            <person name="Barry K."/>
            <person name="Bills G."/>
            <person name="Bluhm B."/>
            <person name="Cannon C."/>
            <person name="Castanera R."/>
            <person name="Culley D."/>
            <person name="Daum C."/>
            <person name="Ezra D."/>
            <person name="Gonzalez J."/>
            <person name="Henrissat B."/>
            <person name="Kuo A."/>
            <person name="Liang C."/>
            <person name="Lipzen A."/>
            <person name="Lutzoni F."/>
            <person name="Magnuson J."/>
            <person name="Mondo S."/>
            <person name="Nolan M."/>
            <person name="Ohm R."/>
            <person name="Pangilinan J."/>
            <person name="Park H.-J."/>
            <person name="Ramirez L."/>
            <person name="Alfaro M."/>
            <person name="Sun H."/>
            <person name="Tritt A."/>
            <person name="Yoshinaga Y."/>
            <person name="Zwiers L.-H."/>
            <person name="Turgeon B."/>
            <person name="Goodwin S."/>
            <person name="Spatafora J."/>
            <person name="Crous P."/>
            <person name="Grigoriev I."/>
        </authorList>
    </citation>
    <scope>NUCLEOTIDE SEQUENCE</scope>
    <source>
        <strain evidence="6">Tuck. ex Michener</strain>
    </source>
</reference>
<protein>
    <recommendedName>
        <fullName evidence="5">Phospholipid/glycerol acyltransferase domain-containing protein</fullName>
    </recommendedName>
</protein>
<dbReference type="EMBL" id="ML991817">
    <property type="protein sequence ID" value="KAF2232268.1"/>
    <property type="molecule type" value="Genomic_DNA"/>
</dbReference>
<evidence type="ECO:0000256" key="2">
    <source>
        <dbReference type="ARBA" id="ARBA00022679"/>
    </source>
</evidence>
<keyword evidence="3" id="KW-0012">Acyltransferase</keyword>
<evidence type="ECO:0000256" key="4">
    <source>
        <dbReference type="SAM" id="MobiDB-lite"/>
    </source>
</evidence>
<evidence type="ECO:0000259" key="5">
    <source>
        <dbReference type="SMART" id="SM00563"/>
    </source>
</evidence>
<evidence type="ECO:0000313" key="7">
    <source>
        <dbReference type="Proteomes" id="UP000800092"/>
    </source>
</evidence>
<organism evidence="6 7">
    <name type="scientific">Viridothelium virens</name>
    <name type="common">Speckled blister lichen</name>
    <name type="synonym">Trypethelium virens</name>
    <dbReference type="NCBI Taxonomy" id="1048519"/>
    <lineage>
        <taxon>Eukaryota</taxon>
        <taxon>Fungi</taxon>
        <taxon>Dikarya</taxon>
        <taxon>Ascomycota</taxon>
        <taxon>Pezizomycotina</taxon>
        <taxon>Dothideomycetes</taxon>
        <taxon>Dothideomycetes incertae sedis</taxon>
        <taxon>Trypetheliales</taxon>
        <taxon>Trypetheliaceae</taxon>
        <taxon>Viridothelium</taxon>
    </lineage>
</organism>
<feature type="region of interest" description="Disordered" evidence="4">
    <location>
        <begin position="307"/>
        <end position="327"/>
    </location>
</feature>
<feature type="compositionally biased region" description="Basic and acidic residues" evidence="4">
    <location>
        <begin position="317"/>
        <end position="327"/>
    </location>
</feature>
<dbReference type="SUPFAM" id="SSF69593">
    <property type="entry name" value="Glycerol-3-phosphate (1)-acyltransferase"/>
    <property type="match status" value="1"/>
</dbReference>
<dbReference type="CDD" id="cd07990">
    <property type="entry name" value="LPLAT_LCLAT1-like"/>
    <property type="match status" value="1"/>
</dbReference>
<evidence type="ECO:0000256" key="1">
    <source>
        <dbReference type="ARBA" id="ARBA00008655"/>
    </source>
</evidence>
<dbReference type="Pfam" id="PF01553">
    <property type="entry name" value="Acyltransferase"/>
    <property type="match status" value="1"/>
</dbReference>
<accession>A0A6A6H363</accession>